<dbReference type="EMBL" id="KP211958">
    <property type="protein sequence ID" value="AJK27579.1"/>
    <property type="molecule type" value="Genomic_DNA"/>
</dbReference>
<evidence type="ECO:0000313" key="2">
    <source>
        <dbReference type="Proteomes" id="UP000032135"/>
    </source>
</evidence>
<evidence type="ECO:0008006" key="3">
    <source>
        <dbReference type="Google" id="ProtNLM"/>
    </source>
</evidence>
<dbReference type="RefSeq" id="YP_009188227.1">
    <property type="nucleotide sequence ID" value="NC_028663.1"/>
</dbReference>
<dbReference type="GeneID" id="26516697"/>
<gene>
    <name evidence="1" type="ORF">PTIM40_152</name>
</gene>
<dbReference type="Proteomes" id="UP000032135">
    <property type="component" value="Segment"/>
</dbReference>
<organism evidence="1 2">
    <name type="scientific">Cyanophage P-TIM40</name>
    <dbReference type="NCBI Taxonomy" id="1589733"/>
    <lineage>
        <taxon>Viruses</taxon>
        <taxon>Duplodnaviria</taxon>
        <taxon>Heunggongvirae</taxon>
        <taxon>Uroviricota</taxon>
        <taxon>Caudoviricetes</taxon>
        <taxon>Pantevenvirales</taxon>
        <taxon>Kyanoviridae</taxon>
        <taxon>Libanvirus</taxon>
        <taxon>Libanvirus ptim40</taxon>
    </lineage>
</organism>
<dbReference type="Pfam" id="PF11753">
    <property type="entry name" value="DUF3310"/>
    <property type="match status" value="1"/>
</dbReference>
<name>A0A0C5AEB0_9CAUD</name>
<dbReference type="KEGG" id="vg:26516697"/>
<keyword evidence="2" id="KW-1185">Reference proteome</keyword>
<protein>
    <recommendedName>
        <fullName evidence="3">DUF3310 domain-containing protein</fullName>
    </recommendedName>
</protein>
<dbReference type="InterPro" id="IPR021739">
    <property type="entry name" value="SaV-like"/>
</dbReference>
<proteinExistence type="predicted"/>
<evidence type="ECO:0000313" key="1">
    <source>
        <dbReference type="EMBL" id="AJK27579.1"/>
    </source>
</evidence>
<sequence>MTYKYNEDGILKEVSSYISGTYQQHYSSDNGEGIQTLDLIEAVGDAEAFCRSNAIKYLSRYDKKGTARVDIMKAMHYCILLMCFNDRNRVRLDNQIESTLHE</sequence>
<accession>A0A0C5AEB0</accession>
<reference evidence="1 2" key="1">
    <citation type="submission" date="2014-11" db="EMBL/GenBank/DDBJ databases">
        <authorList>
            <person name="Fedida A."/>
            <person name="Lindell D."/>
        </authorList>
    </citation>
    <scope>NUCLEOTIDE SEQUENCE [LARGE SCALE GENOMIC DNA]</scope>
</reference>
<dbReference type="OrthoDB" id="17852at10239"/>